<dbReference type="AlphaFoldDB" id="A0A953L9B4"/>
<dbReference type="InterPro" id="IPR019282">
    <property type="entry name" value="Glycoamylase-like_cons_dom"/>
</dbReference>
<protein>
    <submittedName>
        <fullName evidence="3">Beta-glucosidase</fullName>
    </submittedName>
</protein>
<keyword evidence="1" id="KW-0472">Membrane</keyword>
<feature type="domain" description="Glycoamylase-like" evidence="2">
    <location>
        <begin position="285"/>
        <end position="503"/>
    </location>
</feature>
<reference evidence="3" key="1">
    <citation type="submission" date="2021-06" db="EMBL/GenBank/DDBJ databases">
        <title>44 bacteria genomes isolated from Dapeng, Shenzhen.</title>
        <authorList>
            <person name="Zheng W."/>
            <person name="Yu S."/>
            <person name="Huang Y."/>
        </authorList>
    </citation>
    <scope>NUCLEOTIDE SEQUENCE</scope>
    <source>
        <strain evidence="3">DP5N28-2</strain>
    </source>
</reference>
<dbReference type="Gene3D" id="1.50.10.140">
    <property type="match status" value="1"/>
</dbReference>
<dbReference type="EMBL" id="JAHVHU010000009">
    <property type="protein sequence ID" value="MBY5958665.1"/>
    <property type="molecule type" value="Genomic_DNA"/>
</dbReference>
<keyword evidence="4" id="KW-1185">Reference proteome</keyword>
<evidence type="ECO:0000259" key="2">
    <source>
        <dbReference type="Pfam" id="PF10091"/>
    </source>
</evidence>
<name>A0A953L9B4_9BACT</name>
<evidence type="ECO:0000313" key="4">
    <source>
        <dbReference type="Proteomes" id="UP000753961"/>
    </source>
</evidence>
<evidence type="ECO:0000313" key="3">
    <source>
        <dbReference type="EMBL" id="MBY5958665.1"/>
    </source>
</evidence>
<dbReference type="Proteomes" id="UP000753961">
    <property type="component" value="Unassembled WGS sequence"/>
</dbReference>
<keyword evidence="1" id="KW-1133">Transmembrane helix</keyword>
<feature type="transmembrane region" description="Helical" evidence="1">
    <location>
        <begin position="76"/>
        <end position="95"/>
    </location>
</feature>
<gene>
    <name evidence="3" type="ORF">KUV50_11005</name>
</gene>
<evidence type="ECO:0000256" key="1">
    <source>
        <dbReference type="SAM" id="Phobius"/>
    </source>
</evidence>
<keyword evidence="1" id="KW-0812">Transmembrane</keyword>
<organism evidence="3 4">
    <name type="scientific">Membranihabitans marinus</name>
    <dbReference type="NCBI Taxonomy" id="1227546"/>
    <lineage>
        <taxon>Bacteria</taxon>
        <taxon>Pseudomonadati</taxon>
        <taxon>Bacteroidota</taxon>
        <taxon>Saprospiria</taxon>
        <taxon>Saprospirales</taxon>
        <taxon>Saprospiraceae</taxon>
        <taxon>Membranihabitans</taxon>
    </lineage>
</organism>
<sequence>MNKNYRLNHPNEKEEGTTTINKSLSTQNFNICSSPSSGDFSRRMAVGYLFNPRLSHADDSVKPPLIKIKRRINDPYRTFCTLGYCLLFVAFILFLPSCNRKIAEKPLSHHGLLDKVQEQTFNYFWEGGEPISGGARERIHMDDVYPNHPKDIITSGGTGFGIMATLVGIERGFITREQGYERLLKLTNWLATSDRFHGAWPHWWMPDGKVTPFSKYDIGGDLVETAFLVQGLLTARQYFKKGNAKEKELAQKMDELWRGVDWKWYTRGENVLYWHWSPEYEWKMNFPVHGYNECLIMYVLAASSPTHGVDAAVYEEGFMMDGKVVSNDKHYRLPEVLYHYGNADRMVGPLFWAHYSYLGLNPQGLKDQYGDFWKLNQNHALIQYRYCVDNPNECEGYSDSCWGLTSSYSIKGYAGHNPDNDLCVISPTAALSSFPYTPEESNRFLHFLYDDHPELIGEYGPYDAFSLENDWFTPRYLAIDQLPIPVMIENYRTGLLWDLFMSAPEIQQGLDKLGFEYLKAKSY</sequence>
<dbReference type="RefSeq" id="WP_222580197.1">
    <property type="nucleotide sequence ID" value="NZ_JAHVHU010000009.1"/>
</dbReference>
<proteinExistence type="predicted"/>
<dbReference type="Pfam" id="PF10091">
    <property type="entry name" value="Glycoamylase"/>
    <property type="match status" value="1"/>
</dbReference>
<accession>A0A953L9B4</accession>
<comment type="caution">
    <text evidence="3">The sequence shown here is derived from an EMBL/GenBank/DDBJ whole genome shotgun (WGS) entry which is preliminary data.</text>
</comment>